<feature type="region of interest" description="Disordered" evidence="2">
    <location>
        <begin position="271"/>
        <end position="292"/>
    </location>
</feature>
<dbReference type="PROSITE" id="PS50891">
    <property type="entry name" value="LOB"/>
    <property type="match status" value="1"/>
</dbReference>
<dbReference type="InterPro" id="IPR004883">
    <property type="entry name" value="LOB"/>
</dbReference>
<name>A0A7I8KYP7_SPIIN</name>
<feature type="domain" description="LOB" evidence="3">
    <location>
        <begin position="3"/>
        <end position="109"/>
    </location>
</feature>
<dbReference type="GO" id="GO:0010468">
    <property type="term" value="P:regulation of gene expression"/>
    <property type="evidence" value="ECO:0007669"/>
    <property type="project" value="TreeGrafter"/>
</dbReference>
<evidence type="ECO:0000259" key="3">
    <source>
        <dbReference type="PROSITE" id="PS50891"/>
    </source>
</evidence>
<evidence type="ECO:0000256" key="2">
    <source>
        <dbReference type="SAM" id="MobiDB-lite"/>
    </source>
</evidence>
<organism evidence="4 5">
    <name type="scientific">Spirodela intermedia</name>
    <name type="common">Intermediate duckweed</name>
    <dbReference type="NCBI Taxonomy" id="51605"/>
    <lineage>
        <taxon>Eukaryota</taxon>
        <taxon>Viridiplantae</taxon>
        <taxon>Streptophyta</taxon>
        <taxon>Embryophyta</taxon>
        <taxon>Tracheophyta</taxon>
        <taxon>Spermatophyta</taxon>
        <taxon>Magnoliopsida</taxon>
        <taxon>Liliopsida</taxon>
        <taxon>Araceae</taxon>
        <taxon>Lemnoideae</taxon>
        <taxon>Spirodela</taxon>
    </lineage>
</organism>
<dbReference type="EMBL" id="LR746272">
    <property type="protein sequence ID" value="CAA7402135.1"/>
    <property type="molecule type" value="Genomic_DNA"/>
</dbReference>
<sequence>MRMSCNGCRVLRKGCGDDCSIRPCLQWIKSPESQANATIFLSKFYGRAGLINLINSGAEDLRPAIFRSLLYESCGRLVNPMYGSVGLLWSGSWHLCQAAVEAVLKGAPIIRVSSEAGGPKLAGSSHEAVTSSYDIRHVSKEATASHLFGQDAAAGPADVCLRKVNPATRTHFKRPGGNSNKHANGGASSFLDFAEVAHADDPLSSSFFKSLQCSPVSVQSGLSHESSPSRASGETGETSMVTNHDADLLKDNSRAVDDCKLELELTLGMKPVSSRHTRRPLHGSCPTSSRRH</sequence>
<accession>A0A7I8KYP7</accession>
<dbReference type="Proteomes" id="UP000663760">
    <property type="component" value="Chromosome 9"/>
</dbReference>
<evidence type="ECO:0000256" key="1">
    <source>
        <dbReference type="ARBA" id="ARBA00005474"/>
    </source>
</evidence>
<dbReference type="AlphaFoldDB" id="A0A7I8KYP7"/>
<feature type="region of interest" description="Disordered" evidence="2">
    <location>
        <begin position="218"/>
        <end position="247"/>
    </location>
</feature>
<dbReference type="PANTHER" id="PTHR31304:SF73">
    <property type="entry name" value="OS01G0511000 PROTEIN"/>
    <property type="match status" value="1"/>
</dbReference>
<evidence type="ECO:0000313" key="5">
    <source>
        <dbReference type="Proteomes" id="UP000663760"/>
    </source>
</evidence>
<dbReference type="OrthoDB" id="1922547at2759"/>
<reference evidence="4" key="1">
    <citation type="submission" date="2020-02" db="EMBL/GenBank/DDBJ databases">
        <authorList>
            <person name="Scholz U."/>
            <person name="Mascher M."/>
            <person name="Fiebig A."/>
        </authorList>
    </citation>
    <scope>NUCLEOTIDE SEQUENCE</scope>
</reference>
<dbReference type="PANTHER" id="PTHR31304">
    <property type="entry name" value="LOB DOMAIN-CONTAINING PROTEIN 38"/>
    <property type="match status" value="1"/>
</dbReference>
<dbReference type="Pfam" id="PF03195">
    <property type="entry name" value="LOB"/>
    <property type="match status" value="1"/>
</dbReference>
<comment type="similarity">
    <text evidence="1">Belongs to the LOB domain-containing protein family.</text>
</comment>
<keyword evidence="5" id="KW-1185">Reference proteome</keyword>
<feature type="compositionally biased region" description="Polar residues" evidence="2">
    <location>
        <begin position="218"/>
        <end position="242"/>
    </location>
</feature>
<evidence type="ECO:0000313" key="4">
    <source>
        <dbReference type="EMBL" id="CAA7402135.1"/>
    </source>
</evidence>
<proteinExistence type="inferred from homology"/>
<gene>
    <name evidence="4" type="ORF">SI8410_09012813</name>
</gene>
<protein>
    <recommendedName>
        <fullName evidence="3">LOB domain-containing protein</fullName>
    </recommendedName>
</protein>